<comment type="subunit">
    <text evidence="14">At low DSF concentrations, interacts with RpfF.</text>
</comment>
<feature type="domain" description="Response regulatory" evidence="20">
    <location>
        <begin position="1181"/>
        <end position="1299"/>
    </location>
</feature>
<dbReference type="SUPFAM" id="SSF47226">
    <property type="entry name" value="Histidine-containing phosphotransfer domain, HPT domain"/>
    <property type="match status" value="1"/>
</dbReference>
<sequence length="1421" mass="154893">MFRWLLLGIWLAATSMAQASDATMSPLSPDEKAWLDHHKTITVGIVRENWPPYQTYSHGRLEGLSADYLRAITGELHIDFEPKVYPSLLALMAALCRGDVDLVMNVNMTPGRTQCLAFSEPYLDVPPVIVARKDGTRYHNDNGLGNARIAYEKDTATENWIERRLPSATGIPVADTPLGLRMVEEGRADVYLGDPYVIAHYLGDEAKATLGIYNQGRIASRTIHFAAPRDRLPLLDALNAALLRMTPEQHQQIRARWLNATVGVGVRDTGLNLTREERQWLASLPPLKLGFDPNWAPIAYVDANGHPSGIASDYLDRVASSLGIEFIYVPSRNWGETLQLASHGKVDIVAPLNALPSPDGNLIYTQPFASFSDVIVVSEKRASPVGVDDLAGLRVVISDPREIPESIRRRMTGASITLVGDVGTALDKVANGSADAYIGNAAVADLQIRSRFAGQLKIAASADIVSAQSLGVSREYARLVPYLNQALASIPEKEQQRIRSTWLWSTYTSGLDWRTFWKTAAVVGGSVLAVIALILTAYLRLRREVRQRVVAERQLADQLSFREALMESLPYPLVAKDTDNRYLAVNHAYEESFGIGRARLIGQTTEDSSHYSSEWNRRFHQLTADALHTGNHYHAELRLPDATGKERTWLYWIRPFQRASGHTGGLLAALVDVTDIREAEERASALDLRLKRITAHLPAVVFELRRAADGTLSFPYVGGNTQAMWDLSAQDMESNERAAFARVHPEDQAVIERAVEASVATMQPISIVFRSIVHGRERWISAEATPQREEHGQTFWSGVWTDVTEARAQAEALAQAKEEAEAAAAAKASFLATMSHEIRTPMNGLLGLLELLRDGPLTANQQWMLRMVDDSAATLMQILNDILDFSKIEAGQLTLSPTPVDLRSLVDNVLAIASTLAHEKGLHVRNAIDPRLAAEFMGDGVRLRQILFNLLSNATKFTEEGAIDVRLDVLASDPARQRIRLTVRDSGIGMTAEQQRRLFEPFVQADASIARRFGGTGLGLTICRRLVELMDGTLAMHSAPGEGTAMVIELALPVHRMHAPPILPGRRALLALAADEAAVLAGLLAPLGMMPAGTGDTASLRFVDELDLASATGQTMPTIVVTDEPSPLGYTIEPDGTCMLSRNPFSSAAIEACCRRAFGMAAAGAETEPAVYAPRTEHPGLVLVAEDHPTNRLLIQEQLQRLSYRCITVGDGVEALEALSTHDDVALLITDCDMPRMDGYTLAATIRAAETADHRLPILALTASAMPGEARRCADAGMDAMLLKPASLASLRDALLNWMPAPVSPLPSEPQAAASALDRLFGTDARRTALVDGFVESVHDDLGQLERAIDQGDAAESAGHIHRMNGAIKIFGADALAEQGEALRSELLAEGVTEQGRAQALRYRLGVLQLIESLKPSQAAP</sequence>
<protein>
    <recommendedName>
        <fullName evidence="15">Sensory/regulatory protein RpfC</fullName>
        <ecNumber evidence="3">2.7.13.3</ecNumber>
    </recommendedName>
</protein>
<feature type="signal peptide" evidence="18">
    <location>
        <begin position="1"/>
        <end position="19"/>
    </location>
</feature>
<evidence type="ECO:0000256" key="1">
    <source>
        <dbReference type="ARBA" id="ARBA00000085"/>
    </source>
</evidence>
<evidence type="ECO:0000259" key="20">
    <source>
        <dbReference type="PROSITE" id="PS50110"/>
    </source>
</evidence>
<dbReference type="PRINTS" id="PR00344">
    <property type="entry name" value="BCTRLSENSOR"/>
</dbReference>
<dbReference type="FunFam" id="1.10.287.130:FF:000002">
    <property type="entry name" value="Two-component osmosensing histidine kinase"/>
    <property type="match status" value="1"/>
</dbReference>
<comment type="catalytic activity">
    <reaction evidence="1">
        <text>ATP + protein L-histidine = ADP + protein N-phospho-L-histidine.</text>
        <dbReference type="EC" id="2.7.13.3"/>
    </reaction>
</comment>
<dbReference type="NCBIfam" id="TIGR00229">
    <property type="entry name" value="sensory_box"/>
    <property type="match status" value="1"/>
</dbReference>
<dbReference type="InterPro" id="IPR036641">
    <property type="entry name" value="HPT_dom_sf"/>
</dbReference>
<dbReference type="InterPro" id="IPR004358">
    <property type="entry name" value="Sig_transdc_His_kin-like_C"/>
</dbReference>
<dbReference type="CDD" id="cd00130">
    <property type="entry name" value="PAS"/>
    <property type="match status" value="1"/>
</dbReference>
<dbReference type="PROSITE" id="PS50112">
    <property type="entry name" value="PAS"/>
    <property type="match status" value="1"/>
</dbReference>
<accession>A0A1I2BRA5</accession>
<proteinExistence type="predicted"/>
<dbReference type="GO" id="GO:0005886">
    <property type="term" value="C:plasma membrane"/>
    <property type="evidence" value="ECO:0007669"/>
    <property type="project" value="UniProtKB-SubCell"/>
</dbReference>
<evidence type="ECO:0000256" key="13">
    <source>
        <dbReference type="ARBA" id="ARBA00023136"/>
    </source>
</evidence>
<dbReference type="InterPro" id="IPR001638">
    <property type="entry name" value="Solute-binding_3/MltF_N"/>
</dbReference>
<feature type="modified residue" description="4-aspartylphosphate" evidence="17">
    <location>
        <position position="1231"/>
    </location>
</feature>
<keyword evidence="18" id="KW-0732">Signal</keyword>
<evidence type="ECO:0000256" key="9">
    <source>
        <dbReference type="ARBA" id="ARBA00022777"/>
    </source>
</evidence>
<evidence type="ECO:0000259" key="21">
    <source>
        <dbReference type="PROSITE" id="PS50112"/>
    </source>
</evidence>
<evidence type="ECO:0000256" key="4">
    <source>
        <dbReference type="ARBA" id="ARBA00022475"/>
    </source>
</evidence>
<dbReference type="Gene3D" id="3.40.190.10">
    <property type="entry name" value="Periplasmic binding protein-like II"/>
    <property type="match status" value="4"/>
</dbReference>
<dbReference type="InterPro" id="IPR036097">
    <property type="entry name" value="HisK_dim/P_sf"/>
</dbReference>
<dbReference type="Pfam" id="PF08447">
    <property type="entry name" value="PAS_3"/>
    <property type="match status" value="1"/>
</dbReference>
<keyword evidence="5 17" id="KW-0597">Phosphoprotein</keyword>
<reference evidence="25" key="1">
    <citation type="submission" date="2016-10" db="EMBL/GenBank/DDBJ databases">
        <authorList>
            <person name="Varghese N."/>
            <person name="Submissions S."/>
        </authorList>
    </citation>
    <scope>NUCLEOTIDE SEQUENCE [LARGE SCALE GENOMIC DNA]</scope>
    <source>
        <strain evidence="25">UNC178MFTsu3.1</strain>
    </source>
</reference>
<dbReference type="Gene3D" id="3.40.50.2300">
    <property type="match status" value="1"/>
</dbReference>
<dbReference type="Pfam" id="PF00072">
    <property type="entry name" value="Response_reg"/>
    <property type="match status" value="1"/>
</dbReference>
<name>A0A1I2BRA5_9GAMM</name>
<evidence type="ECO:0000256" key="6">
    <source>
        <dbReference type="ARBA" id="ARBA00022679"/>
    </source>
</evidence>
<dbReference type="Pfam" id="PF02518">
    <property type="entry name" value="HATPase_c"/>
    <property type="match status" value="1"/>
</dbReference>
<dbReference type="Pfam" id="PF01627">
    <property type="entry name" value="Hpt"/>
    <property type="match status" value="1"/>
</dbReference>
<dbReference type="InterPro" id="IPR013656">
    <property type="entry name" value="PAS_4"/>
</dbReference>
<dbReference type="EC" id="2.7.13.3" evidence="3"/>
<dbReference type="PROSITE" id="PS50894">
    <property type="entry name" value="HPT"/>
    <property type="match status" value="1"/>
</dbReference>
<dbReference type="InterPro" id="IPR035965">
    <property type="entry name" value="PAS-like_dom_sf"/>
</dbReference>
<dbReference type="GO" id="GO:0005524">
    <property type="term" value="F:ATP binding"/>
    <property type="evidence" value="ECO:0007669"/>
    <property type="project" value="UniProtKB-KW"/>
</dbReference>
<evidence type="ECO:0000256" key="5">
    <source>
        <dbReference type="ARBA" id="ARBA00022553"/>
    </source>
</evidence>
<evidence type="ECO:0000256" key="15">
    <source>
        <dbReference type="ARBA" id="ARBA00068150"/>
    </source>
</evidence>
<dbReference type="SUPFAM" id="SSF52172">
    <property type="entry name" value="CheY-like"/>
    <property type="match status" value="1"/>
</dbReference>
<comment type="subcellular location">
    <subcellularLocation>
        <location evidence="2">Cell inner membrane</location>
        <topology evidence="2">Multi-pass membrane protein</topology>
    </subcellularLocation>
</comment>
<dbReference type="GO" id="GO:0000155">
    <property type="term" value="F:phosphorelay sensor kinase activity"/>
    <property type="evidence" value="ECO:0007669"/>
    <property type="project" value="InterPro"/>
</dbReference>
<dbReference type="SMART" id="SM00062">
    <property type="entry name" value="PBPb"/>
    <property type="match status" value="2"/>
</dbReference>
<dbReference type="CDD" id="cd01007">
    <property type="entry name" value="PBP2_BvgS_HisK_like"/>
    <property type="match status" value="2"/>
</dbReference>
<keyword evidence="7" id="KW-0812">Transmembrane</keyword>
<evidence type="ECO:0000256" key="16">
    <source>
        <dbReference type="PROSITE-ProRule" id="PRU00110"/>
    </source>
</evidence>
<keyword evidence="10" id="KW-0067">ATP-binding</keyword>
<dbReference type="FunFam" id="3.30.565.10:FF:000010">
    <property type="entry name" value="Sensor histidine kinase RcsC"/>
    <property type="match status" value="1"/>
</dbReference>
<dbReference type="SUPFAM" id="SSF53850">
    <property type="entry name" value="Periplasmic binding protein-like II"/>
    <property type="match status" value="2"/>
</dbReference>
<keyword evidence="8" id="KW-0547">Nucleotide-binding</keyword>
<dbReference type="SUPFAM" id="SSF47384">
    <property type="entry name" value="Homodimeric domain of signal transducing histidine kinase"/>
    <property type="match status" value="1"/>
</dbReference>
<evidence type="ECO:0000256" key="2">
    <source>
        <dbReference type="ARBA" id="ARBA00004429"/>
    </source>
</evidence>
<dbReference type="PROSITE" id="PS50109">
    <property type="entry name" value="HIS_KIN"/>
    <property type="match status" value="1"/>
</dbReference>
<gene>
    <name evidence="24" type="ORF">SAMN02799615_01238</name>
</gene>
<feature type="domain" description="PAS" evidence="21">
    <location>
        <begin position="558"/>
        <end position="604"/>
    </location>
</feature>
<feature type="domain" description="HPt" evidence="23">
    <location>
        <begin position="1323"/>
        <end position="1421"/>
    </location>
</feature>
<keyword evidence="13" id="KW-0472">Membrane</keyword>
<dbReference type="InterPro" id="IPR005467">
    <property type="entry name" value="His_kinase_dom"/>
</dbReference>
<dbReference type="CDD" id="cd17546">
    <property type="entry name" value="REC_hyHK_CKI1_RcsC-like"/>
    <property type="match status" value="1"/>
</dbReference>
<evidence type="ECO:0000256" key="10">
    <source>
        <dbReference type="ARBA" id="ARBA00022840"/>
    </source>
</evidence>
<keyword evidence="12" id="KW-0902">Two-component regulatory system</keyword>
<dbReference type="PROSITE" id="PS50113">
    <property type="entry name" value="PAC"/>
    <property type="match status" value="2"/>
</dbReference>
<dbReference type="Pfam" id="PF00497">
    <property type="entry name" value="SBP_bac_3"/>
    <property type="match status" value="2"/>
</dbReference>
<dbReference type="SMART" id="SM00448">
    <property type="entry name" value="REC"/>
    <property type="match status" value="1"/>
</dbReference>
<dbReference type="InterPro" id="IPR011006">
    <property type="entry name" value="CheY-like_superfamily"/>
</dbReference>
<dbReference type="CDD" id="cd00082">
    <property type="entry name" value="HisKA"/>
    <property type="match status" value="1"/>
</dbReference>
<dbReference type="SMART" id="SM00388">
    <property type="entry name" value="HisKA"/>
    <property type="match status" value="1"/>
</dbReference>
<dbReference type="STRING" id="500610.SAMN02799615_01238"/>
<dbReference type="Gene3D" id="3.30.450.20">
    <property type="entry name" value="PAS domain"/>
    <property type="match status" value="2"/>
</dbReference>
<dbReference type="Gene3D" id="3.30.565.10">
    <property type="entry name" value="Histidine kinase-like ATPase, C-terminal domain"/>
    <property type="match status" value="1"/>
</dbReference>
<dbReference type="PANTHER" id="PTHR45339">
    <property type="entry name" value="HYBRID SIGNAL TRANSDUCTION HISTIDINE KINASE J"/>
    <property type="match status" value="1"/>
</dbReference>
<evidence type="ECO:0000256" key="14">
    <source>
        <dbReference type="ARBA" id="ARBA00064003"/>
    </source>
</evidence>
<dbReference type="Proteomes" id="UP000199477">
    <property type="component" value="Unassembled WGS sequence"/>
</dbReference>
<evidence type="ECO:0000259" key="19">
    <source>
        <dbReference type="PROSITE" id="PS50109"/>
    </source>
</evidence>
<keyword evidence="6" id="KW-0808">Transferase</keyword>
<dbReference type="Gene3D" id="1.20.120.160">
    <property type="entry name" value="HPT domain"/>
    <property type="match status" value="1"/>
</dbReference>
<evidence type="ECO:0000256" key="8">
    <source>
        <dbReference type="ARBA" id="ARBA00022741"/>
    </source>
</evidence>
<dbReference type="InterPro" id="IPR036890">
    <property type="entry name" value="HATPase_C_sf"/>
</dbReference>
<dbReference type="SUPFAM" id="SSF55785">
    <property type="entry name" value="PYP-like sensor domain (PAS domain)"/>
    <property type="match status" value="2"/>
</dbReference>
<evidence type="ECO:0000256" key="17">
    <source>
        <dbReference type="PROSITE-ProRule" id="PRU00169"/>
    </source>
</evidence>
<keyword evidence="9" id="KW-0418">Kinase</keyword>
<dbReference type="SUPFAM" id="SSF55874">
    <property type="entry name" value="ATPase domain of HSP90 chaperone/DNA topoisomerase II/histidine kinase"/>
    <property type="match status" value="1"/>
</dbReference>
<evidence type="ECO:0000313" key="25">
    <source>
        <dbReference type="Proteomes" id="UP000199477"/>
    </source>
</evidence>
<evidence type="ECO:0000256" key="7">
    <source>
        <dbReference type="ARBA" id="ARBA00022692"/>
    </source>
</evidence>
<evidence type="ECO:0000313" key="24">
    <source>
        <dbReference type="EMBL" id="SFE58634.1"/>
    </source>
</evidence>
<dbReference type="RefSeq" id="WP_081805225.1">
    <property type="nucleotide sequence ID" value="NZ_FONH01000003.1"/>
</dbReference>
<dbReference type="Pfam" id="PF08448">
    <property type="entry name" value="PAS_4"/>
    <property type="match status" value="1"/>
</dbReference>
<dbReference type="EMBL" id="FONH01000003">
    <property type="protein sequence ID" value="SFE58634.1"/>
    <property type="molecule type" value="Genomic_DNA"/>
</dbReference>
<feature type="domain" description="Histidine kinase" evidence="19">
    <location>
        <begin position="833"/>
        <end position="1054"/>
    </location>
</feature>
<evidence type="ECO:0000259" key="22">
    <source>
        <dbReference type="PROSITE" id="PS50113"/>
    </source>
</evidence>
<dbReference type="InterPro" id="IPR000700">
    <property type="entry name" value="PAS-assoc_C"/>
</dbReference>
<dbReference type="InterPro" id="IPR000014">
    <property type="entry name" value="PAS"/>
</dbReference>
<feature type="chain" id="PRO_5011498385" description="Sensory/regulatory protein RpfC" evidence="18">
    <location>
        <begin position="20"/>
        <end position="1421"/>
    </location>
</feature>
<evidence type="ECO:0000256" key="3">
    <source>
        <dbReference type="ARBA" id="ARBA00012438"/>
    </source>
</evidence>
<feature type="domain" description="PAC" evidence="22">
    <location>
        <begin position="763"/>
        <end position="815"/>
    </location>
</feature>
<dbReference type="PROSITE" id="PS50110">
    <property type="entry name" value="RESPONSE_REGULATORY"/>
    <property type="match status" value="1"/>
</dbReference>
<dbReference type="InterPro" id="IPR003594">
    <property type="entry name" value="HATPase_dom"/>
</dbReference>
<dbReference type="Gene3D" id="1.10.287.130">
    <property type="match status" value="1"/>
</dbReference>
<dbReference type="Pfam" id="PF00512">
    <property type="entry name" value="HisKA"/>
    <property type="match status" value="1"/>
</dbReference>
<dbReference type="SMART" id="SM00387">
    <property type="entry name" value="HATPase_c"/>
    <property type="match status" value="1"/>
</dbReference>
<dbReference type="CDD" id="cd16922">
    <property type="entry name" value="HATPase_EvgS-ArcB-TorS-like"/>
    <property type="match status" value="1"/>
</dbReference>
<feature type="modified residue" description="Phosphohistidine" evidence="16">
    <location>
        <position position="1362"/>
    </location>
</feature>
<dbReference type="PANTHER" id="PTHR45339:SF1">
    <property type="entry name" value="HYBRID SIGNAL TRANSDUCTION HISTIDINE KINASE J"/>
    <property type="match status" value="1"/>
</dbReference>
<dbReference type="InterPro" id="IPR013655">
    <property type="entry name" value="PAS_fold_3"/>
</dbReference>
<keyword evidence="11" id="KW-1133">Transmembrane helix</keyword>
<keyword evidence="25" id="KW-1185">Reference proteome</keyword>
<dbReference type="InterPro" id="IPR008207">
    <property type="entry name" value="Sig_transdc_His_kin_Hpt_dom"/>
</dbReference>
<feature type="domain" description="PAC" evidence="22">
    <location>
        <begin position="633"/>
        <end position="685"/>
    </location>
</feature>
<dbReference type="InterPro" id="IPR001789">
    <property type="entry name" value="Sig_transdc_resp-reg_receiver"/>
</dbReference>
<evidence type="ECO:0000256" key="12">
    <source>
        <dbReference type="ARBA" id="ARBA00023012"/>
    </source>
</evidence>
<evidence type="ECO:0000256" key="11">
    <source>
        <dbReference type="ARBA" id="ARBA00022989"/>
    </source>
</evidence>
<evidence type="ECO:0000256" key="18">
    <source>
        <dbReference type="SAM" id="SignalP"/>
    </source>
</evidence>
<organism evidence="24 25">
    <name type="scientific">Dyella marensis</name>
    <dbReference type="NCBI Taxonomy" id="500610"/>
    <lineage>
        <taxon>Bacteria</taxon>
        <taxon>Pseudomonadati</taxon>
        <taxon>Pseudomonadota</taxon>
        <taxon>Gammaproteobacteria</taxon>
        <taxon>Lysobacterales</taxon>
        <taxon>Rhodanobacteraceae</taxon>
        <taxon>Dyella</taxon>
    </lineage>
</organism>
<evidence type="ECO:0000259" key="23">
    <source>
        <dbReference type="PROSITE" id="PS50894"/>
    </source>
</evidence>
<keyword evidence="4" id="KW-1003">Cell membrane</keyword>
<dbReference type="InterPro" id="IPR003661">
    <property type="entry name" value="HisK_dim/P_dom"/>
</dbReference>